<protein>
    <recommendedName>
        <fullName evidence="5">Tetratricopeptide repeat protein</fullName>
    </recommendedName>
</protein>
<dbReference type="SMART" id="SM00028">
    <property type="entry name" value="TPR"/>
    <property type="match status" value="4"/>
</dbReference>
<feature type="chain" id="PRO_5017051832" description="Tetratricopeptide repeat protein" evidence="2">
    <location>
        <begin position="24"/>
        <end position="572"/>
    </location>
</feature>
<keyword evidence="1" id="KW-0802">TPR repeat</keyword>
<name>A0A368JGG4_9BACT</name>
<dbReference type="RefSeq" id="WP_114409198.1">
    <property type="nucleotide sequence ID" value="NZ_QOWE01000028.1"/>
</dbReference>
<evidence type="ECO:0000313" key="4">
    <source>
        <dbReference type="Proteomes" id="UP000253383"/>
    </source>
</evidence>
<dbReference type="Pfam" id="PF13432">
    <property type="entry name" value="TPR_16"/>
    <property type="match status" value="2"/>
</dbReference>
<keyword evidence="4" id="KW-1185">Reference proteome</keyword>
<dbReference type="PROSITE" id="PS50005">
    <property type="entry name" value="TPR"/>
    <property type="match status" value="3"/>
</dbReference>
<dbReference type="PANTHER" id="PTHR12558:SF13">
    <property type="entry name" value="CELL DIVISION CYCLE PROTEIN 27 HOMOLOG"/>
    <property type="match status" value="1"/>
</dbReference>
<dbReference type="InterPro" id="IPR011990">
    <property type="entry name" value="TPR-like_helical_dom_sf"/>
</dbReference>
<dbReference type="EMBL" id="QOWE01000028">
    <property type="protein sequence ID" value="RCR66355.1"/>
    <property type="molecule type" value="Genomic_DNA"/>
</dbReference>
<feature type="signal peptide" evidence="2">
    <location>
        <begin position="1"/>
        <end position="23"/>
    </location>
</feature>
<evidence type="ECO:0000313" key="3">
    <source>
        <dbReference type="EMBL" id="RCR66355.1"/>
    </source>
</evidence>
<dbReference type="InterPro" id="IPR019734">
    <property type="entry name" value="TPR_rpt"/>
</dbReference>
<dbReference type="Proteomes" id="UP000253383">
    <property type="component" value="Unassembled WGS sequence"/>
</dbReference>
<dbReference type="OrthoDB" id="638548at2"/>
<dbReference type="PANTHER" id="PTHR12558">
    <property type="entry name" value="CELL DIVISION CYCLE 16,23,27"/>
    <property type="match status" value="1"/>
</dbReference>
<dbReference type="Gene3D" id="1.25.40.10">
    <property type="entry name" value="Tetratricopeptide repeat domain"/>
    <property type="match status" value="3"/>
</dbReference>
<proteinExistence type="predicted"/>
<feature type="repeat" description="TPR" evidence="1">
    <location>
        <begin position="57"/>
        <end position="90"/>
    </location>
</feature>
<keyword evidence="2" id="KW-0732">Signal</keyword>
<organism evidence="3 4">
    <name type="scientific">Larkinella punicea</name>
    <dbReference type="NCBI Taxonomy" id="2315727"/>
    <lineage>
        <taxon>Bacteria</taxon>
        <taxon>Pseudomonadati</taxon>
        <taxon>Bacteroidota</taxon>
        <taxon>Cytophagia</taxon>
        <taxon>Cytophagales</taxon>
        <taxon>Spirosomataceae</taxon>
        <taxon>Larkinella</taxon>
    </lineage>
</organism>
<sequence length="572" mass="65244">MKKHIIFSLIGTLLAGSTAVAQSADATIQQAITHFQSDRPQQAGQLYRQAVSSQPSPDSYFFLGRYYLQINQPDSARLAFQKGADLEKKNYLNKIGLGGVALLRGQADEAKTIWAEVEKKAKRKHPDWLHRLAEMNILIDKNRNPDEALRLIDKVLSNEKVEKKAEYYVVKGDALRLKNQGGEAVSAYESALQFDAQQPDVLTNIGYIFKGSKNYNTARDYFVKALGVDSTFTPAYENLGDLYSLSRNYRSSAYNYKKMVDNSEPSDSTILRYTKLAFLSEDYKNMMDYLAKIKDQSLLKNSNAVRRMYAYAYVTDDYKKYDEALELMQQVLNESKEEDQFTMDYAALGRAYANRADTTTVSDSLALVFLNKATADTSKNYFDEIALIQYKDLKNYAEAARAYEQGIQWKQQHNQRVVGQDYYNVGRSAYFGFSINKDSTLLPKADSAFAKLTEVNPTYDRGPFWRARVNRYMKDDSAGLRAITYYQAFLESADSSKVSKKDLIEANSFIGYQYYREKDIAQAVPYLQKTLELDPANKNVQQLLDYIDKREMVADTKKEEEKPEASATDDNN</sequence>
<dbReference type="SUPFAM" id="SSF48452">
    <property type="entry name" value="TPR-like"/>
    <property type="match status" value="2"/>
</dbReference>
<feature type="repeat" description="TPR" evidence="1">
    <location>
        <begin position="199"/>
        <end position="232"/>
    </location>
</feature>
<gene>
    <name evidence="3" type="ORF">DUE52_26970</name>
</gene>
<dbReference type="AlphaFoldDB" id="A0A368JGG4"/>
<evidence type="ECO:0008006" key="5">
    <source>
        <dbReference type="Google" id="ProtNLM"/>
    </source>
</evidence>
<feature type="repeat" description="TPR" evidence="1">
    <location>
        <begin position="504"/>
        <end position="537"/>
    </location>
</feature>
<evidence type="ECO:0000256" key="2">
    <source>
        <dbReference type="SAM" id="SignalP"/>
    </source>
</evidence>
<evidence type="ECO:0000256" key="1">
    <source>
        <dbReference type="PROSITE-ProRule" id="PRU00339"/>
    </source>
</evidence>
<accession>A0A368JGG4</accession>
<comment type="caution">
    <text evidence="3">The sequence shown here is derived from an EMBL/GenBank/DDBJ whole genome shotgun (WGS) entry which is preliminary data.</text>
</comment>
<reference evidence="3 4" key="1">
    <citation type="submission" date="2018-07" db="EMBL/GenBank/DDBJ databases">
        <title>Genome analysis of Larkinella rosea.</title>
        <authorList>
            <person name="Zhou Z."/>
            <person name="Wang G."/>
        </authorList>
    </citation>
    <scope>NUCLEOTIDE SEQUENCE [LARGE SCALE GENOMIC DNA]</scope>
    <source>
        <strain evidence="4">zzj9</strain>
    </source>
</reference>
<dbReference type="Pfam" id="PF13181">
    <property type="entry name" value="TPR_8"/>
    <property type="match status" value="3"/>
</dbReference>